<dbReference type="Proteomes" id="UP000199602">
    <property type="component" value="Unassembled WGS sequence"/>
</dbReference>
<dbReference type="EMBL" id="FNIN01000001">
    <property type="protein sequence ID" value="SDN25458.1"/>
    <property type="molecule type" value="Genomic_DNA"/>
</dbReference>
<dbReference type="RefSeq" id="WP_092061980.1">
    <property type="nucleotide sequence ID" value="NZ_FNIN01000001.1"/>
</dbReference>
<dbReference type="Gene3D" id="3.40.50.2300">
    <property type="match status" value="2"/>
</dbReference>
<proteinExistence type="predicted"/>
<protein>
    <submittedName>
        <fullName evidence="1">ABC-type uncharacterized transport system, substrate-binding protein</fullName>
    </submittedName>
</protein>
<dbReference type="PANTHER" id="PTHR35271">
    <property type="entry name" value="ABC TRANSPORTER, SUBSTRATE-BINDING LIPOPROTEIN-RELATED"/>
    <property type="match status" value="1"/>
</dbReference>
<reference evidence="1 2" key="1">
    <citation type="submission" date="2016-10" db="EMBL/GenBank/DDBJ databases">
        <authorList>
            <person name="de Groot N.N."/>
        </authorList>
    </citation>
    <scope>NUCLEOTIDE SEQUENCE [LARGE SCALE GENOMIC DNA]</scope>
    <source>
        <strain evidence="1 2">DSM 15269</strain>
    </source>
</reference>
<keyword evidence="2" id="KW-1185">Reference proteome</keyword>
<dbReference type="OrthoDB" id="1680494at2"/>
<dbReference type="AlphaFoldDB" id="A0A1G9ZW87"/>
<accession>A0A1G9ZW87</accession>
<evidence type="ECO:0000313" key="1">
    <source>
        <dbReference type="EMBL" id="SDN25458.1"/>
    </source>
</evidence>
<gene>
    <name evidence="1" type="ORF">SAMN04488516_101189</name>
</gene>
<sequence length="348" mass="39572">MKKIIFFLIIFPIIINNNCLAKIKKIRIGYLEAGQFWAYDGIYNAFKQSLKEKGWGNKIEFPPNAHFSPGWEPEHVPEYEQRARELMERKDIDFVIAMGTAATQALLKVNNGKKPILAMGVADPLASGFIKSYHDSGIDNFTIRVVPNRWKIMFEIFYDVVHFKKLGIMYSDTKTGRVYANLKDAREVAKEKGFKLIEYNKLSTAEELCECDKGLDYLISKGIDAFFISSLVCFDWTKSDVQKLMNKLIKNKIPTFARDGSSYVQAGALMGFSSMDFSAMGDFLANMAIQIFKGKKPRDVNMIDRPSPKIAVNLETALKIGFDFPVTILIASDEIYDKIILPSNRKFK</sequence>
<evidence type="ECO:0000313" key="2">
    <source>
        <dbReference type="Proteomes" id="UP000199602"/>
    </source>
</evidence>
<name>A0A1G9ZW87_9BACT</name>
<dbReference type="Pfam" id="PF04392">
    <property type="entry name" value="ABC_sub_bind"/>
    <property type="match status" value="1"/>
</dbReference>
<dbReference type="SUPFAM" id="SSF53822">
    <property type="entry name" value="Periplasmic binding protein-like I"/>
    <property type="match status" value="1"/>
</dbReference>
<dbReference type="PANTHER" id="PTHR35271:SF1">
    <property type="entry name" value="ABC TRANSPORTER, SUBSTRATE-BINDING LIPOPROTEIN"/>
    <property type="match status" value="1"/>
</dbReference>
<organism evidence="1 2">
    <name type="scientific">Desulfonauticus submarinus</name>
    <dbReference type="NCBI Taxonomy" id="206665"/>
    <lineage>
        <taxon>Bacteria</taxon>
        <taxon>Pseudomonadati</taxon>
        <taxon>Thermodesulfobacteriota</taxon>
        <taxon>Desulfovibrionia</taxon>
        <taxon>Desulfovibrionales</taxon>
        <taxon>Desulfonauticaceae</taxon>
        <taxon>Desulfonauticus</taxon>
    </lineage>
</organism>
<dbReference type="STRING" id="206665.SAMN04488516_101189"/>
<dbReference type="InterPro" id="IPR007487">
    <property type="entry name" value="ABC_transpt-TYRBP-like"/>
</dbReference>
<dbReference type="InterPro" id="IPR028082">
    <property type="entry name" value="Peripla_BP_I"/>
</dbReference>